<accession>A0AA46YKS2</accession>
<name>A0AA46YKS2_9ACTN</name>
<keyword evidence="3" id="KW-1185">Reference proteome</keyword>
<dbReference type="SUPFAM" id="SSF109854">
    <property type="entry name" value="DinB/YfiT-like putative metalloenzymes"/>
    <property type="match status" value="1"/>
</dbReference>
<dbReference type="GO" id="GO:0046872">
    <property type="term" value="F:metal ion binding"/>
    <property type="evidence" value="ECO:0007669"/>
    <property type="project" value="InterPro"/>
</dbReference>
<dbReference type="InterPro" id="IPR034660">
    <property type="entry name" value="DinB/YfiT-like"/>
</dbReference>
<dbReference type="RefSeq" id="WP_271633652.1">
    <property type="nucleotide sequence ID" value="NZ_CP094970.1"/>
</dbReference>
<proteinExistence type="predicted"/>
<keyword evidence="2" id="KW-0413">Isomerase</keyword>
<dbReference type="InterPro" id="IPR036527">
    <property type="entry name" value="SCP2_sterol-bd_dom_sf"/>
</dbReference>
<dbReference type="GO" id="GO:0016853">
    <property type="term" value="F:isomerase activity"/>
    <property type="evidence" value="ECO:0007669"/>
    <property type="project" value="UniProtKB-KW"/>
</dbReference>
<sequence>MTLPTPGLPWPTPDLAPAATLSLLRTQTDRMLDAIRSLDDDAMREPSTLPDWTRGHLLTHVARNAGAVQNLCAWARTGDETPMYASRDKRAADIEAGSTRSADELIADVEKTAKALALDLEVLPQRRWLAEVRHGGTGDAKPAWWIPMMRLGEIELHHVDLNVGYEPVEWPSAWVRNTLPDAAHDLERQAGEPLSLEATDVELRVGADDARTVSGPTTDLLAWVTGRSNGSALTISAGKLPKLGEWR</sequence>
<protein>
    <submittedName>
        <fullName evidence="2">Maleylpyruvate isomerase family mycothiol-dependent enzyme</fullName>
    </submittedName>
</protein>
<feature type="domain" description="Mycothiol-dependent maleylpyruvate isomerase metal-binding" evidence="1">
    <location>
        <begin position="24"/>
        <end position="161"/>
    </location>
</feature>
<evidence type="ECO:0000259" key="1">
    <source>
        <dbReference type="Pfam" id="PF11716"/>
    </source>
</evidence>
<organism evidence="2 3">
    <name type="scientific">Solicola gregarius</name>
    <dbReference type="NCBI Taxonomy" id="2908642"/>
    <lineage>
        <taxon>Bacteria</taxon>
        <taxon>Bacillati</taxon>
        <taxon>Actinomycetota</taxon>
        <taxon>Actinomycetes</taxon>
        <taxon>Propionibacteriales</taxon>
        <taxon>Nocardioidaceae</taxon>
        <taxon>Solicola</taxon>
    </lineage>
</organism>
<dbReference type="Gene3D" id="1.20.120.450">
    <property type="entry name" value="dinb family like domain"/>
    <property type="match status" value="1"/>
</dbReference>
<evidence type="ECO:0000313" key="2">
    <source>
        <dbReference type="EMBL" id="UYM04889.1"/>
    </source>
</evidence>
<dbReference type="Gene3D" id="3.30.1050.20">
    <property type="match status" value="1"/>
</dbReference>
<dbReference type="Proteomes" id="UP001164390">
    <property type="component" value="Chromosome"/>
</dbReference>
<dbReference type="InterPro" id="IPR017517">
    <property type="entry name" value="Maleyloyr_isom"/>
</dbReference>
<dbReference type="EMBL" id="CP094970">
    <property type="protein sequence ID" value="UYM04889.1"/>
    <property type="molecule type" value="Genomic_DNA"/>
</dbReference>
<dbReference type="AlphaFoldDB" id="A0AA46YKS2"/>
<dbReference type="SUPFAM" id="SSF55718">
    <property type="entry name" value="SCP-like"/>
    <property type="match status" value="1"/>
</dbReference>
<dbReference type="Pfam" id="PF11716">
    <property type="entry name" value="MDMPI_N"/>
    <property type="match status" value="1"/>
</dbReference>
<dbReference type="InterPro" id="IPR024344">
    <property type="entry name" value="MDMPI_metal-binding"/>
</dbReference>
<reference evidence="2" key="1">
    <citation type="submission" date="2022-01" db="EMBL/GenBank/DDBJ databases">
        <title>Nocardioidaceae gen. sp. A5X3R13.</title>
        <authorList>
            <person name="Lopez Marin M.A."/>
            <person name="Uhlik O."/>
        </authorList>
    </citation>
    <scope>NUCLEOTIDE SEQUENCE</scope>
    <source>
        <strain evidence="2">A5X3R13</strain>
    </source>
</reference>
<gene>
    <name evidence="2" type="ORF">L0C25_20550</name>
</gene>
<dbReference type="KEGG" id="sgrg:L0C25_20550"/>
<dbReference type="NCBIfam" id="TIGR03083">
    <property type="entry name" value="maleylpyruvate isomerase family mycothiol-dependent enzyme"/>
    <property type="match status" value="1"/>
</dbReference>
<evidence type="ECO:0000313" key="3">
    <source>
        <dbReference type="Proteomes" id="UP001164390"/>
    </source>
</evidence>